<dbReference type="PANTHER" id="PTHR30535:SF34">
    <property type="entry name" value="MOLYBDATE-BINDING PROTEIN MOLA"/>
    <property type="match status" value="1"/>
</dbReference>
<evidence type="ECO:0000259" key="2">
    <source>
        <dbReference type="PROSITE" id="PS50983"/>
    </source>
</evidence>
<dbReference type="Proteomes" id="UP000624703">
    <property type="component" value="Unassembled WGS sequence"/>
</dbReference>
<dbReference type="InterPro" id="IPR002491">
    <property type="entry name" value="ABC_transptr_periplasmic_BD"/>
</dbReference>
<gene>
    <name evidence="3" type="ORF">JIN82_09385</name>
</gene>
<evidence type="ECO:0000313" key="4">
    <source>
        <dbReference type="Proteomes" id="UP000624703"/>
    </source>
</evidence>
<sequence>MRTIHCEYLDHRFQLEKSPMRVVSLLSSATEAMDKMGLLDRIVGVSEYCDRYVQTDAPVVGQYLNCDIEQIKALKPDLVILTTGIQRKLGMKLAAAGLPVYALNLPQSFYGILENQRILGGLLDEMQLANDLNAKMLDQRAELKLHHPAEKPRVYVELWLGKHERAVGGLSFISDLVEMAGGISIYADRAEAYMRTDYDEIAALNPDVYICFYEPEFVVNGEELSRQRGWSPEIKVIHSIVDCGQNVIQEGPSLLDTAKWLQKQLLA</sequence>
<dbReference type="InterPro" id="IPR054828">
    <property type="entry name" value="Vit_B12_bind_prot"/>
</dbReference>
<dbReference type="Pfam" id="PF01497">
    <property type="entry name" value="Peripla_BP_2"/>
    <property type="match status" value="1"/>
</dbReference>
<dbReference type="NCBIfam" id="NF038402">
    <property type="entry name" value="TroA_like"/>
    <property type="match status" value="1"/>
</dbReference>
<comment type="caution">
    <text evidence="3">The sequence shown here is derived from an EMBL/GenBank/DDBJ whole genome shotgun (WGS) entry which is preliminary data.</text>
</comment>
<dbReference type="InterPro" id="IPR050902">
    <property type="entry name" value="ABC_Transporter_SBP"/>
</dbReference>
<dbReference type="PANTHER" id="PTHR30535">
    <property type="entry name" value="VITAMIN B12-BINDING PROTEIN"/>
    <property type="match status" value="1"/>
</dbReference>
<accession>A0A8J7MDQ1</accession>
<feature type="domain" description="Fe/B12 periplasmic-binding" evidence="2">
    <location>
        <begin position="21"/>
        <end position="267"/>
    </location>
</feature>
<keyword evidence="1" id="KW-0732">Signal</keyword>
<evidence type="ECO:0000313" key="3">
    <source>
        <dbReference type="EMBL" id="MBK1791361.1"/>
    </source>
</evidence>
<reference evidence="3" key="1">
    <citation type="submission" date="2021-01" db="EMBL/GenBank/DDBJ databases">
        <title>Modified the classification status of verrucomicrobia.</title>
        <authorList>
            <person name="Feng X."/>
        </authorList>
    </citation>
    <scope>NUCLEOTIDE SEQUENCE</scope>
    <source>
        <strain evidence="3">_KCTC 22039</strain>
    </source>
</reference>
<dbReference type="RefSeq" id="WP_200311369.1">
    <property type="nucleotide sequence ID" value="NZ_JAENIM010000039.1"/>
</dbReference>
<dbReference type="EMBL" id="JAENIM010000039">
    <property type="protein sequence ID" value="MBK1791361.1"/>
    <property type="molecule type" value="Genomic_DNA"/>
</dbReference>
<dbReference type="PROSITE" id="PS50983">
    <property type="entry name" value="FE_B12_PBP"/>
    <property type="match status" value="1"/>
</dbReference>
<organism evidence="3 4">
    <name type="scientific">Persicirhabdus sediminis</name>
    <dbReference type="NCBI Taxonomy" id="454144"/>
    <lineage>
        <taxon>Bacteria</taxon>
        <taxon>Pseudomonadati</taxon>
        <taxon>Verrucomicrobiota</taxon>
        <taxon>Verrucomicrobiia</taxon>
        <taxon>Verrucomicrobiales</taxon>
        <taxon>Verrucomicrobiaceae</taxon>
        <taxon>Persicirhabdus</taxon>
    </lineage>
</organism>
<dbReference type="SUPFAM" id="SSF53807">
    <property type="entry name" value="Helical backbone' metal receptor"/>
    <property type="match status" value="1"/>
</dbReference>
<dbReference type="AlphaFoldDB" id="A0A8J7MDQ1"/>
<evidence type="ECO:0000256" key="1">
    <source>
        <dbReference type="ARBA" id="ARBA00022729"/>
    </source>
</evidence>
<dbReference type="Gene3D" id="3.40.50.1980">
    <property type="entry name" value="Nitrogenase molybdenum iron protein domain"/>
    <property type="match status" value="2"/>
</dbReference>
<protein>
    <submittedName>
        <fullName evidence="3">ABC transporter substrate-binding protein</fullName>
    </submittedName>
</protein>
<name>A0A8J7MDQ1_9BACT</name>
<keyword evidence="4" id="KW-1185">Reference proteome</keyword>
<proteinExistence type="predicted"/>